<dbReference type="CDD" id="cd00614">
    <property type="entry name" value="CGS_like"/>
    <property type="match status" value="1"/>
</dbReference>
<dbReference type="RefSeq" id="WP_379881589.1">
    <property type="nucleotide sequence ID" value="NZ_JBHPON010000002.1"/>
</dbReference>
<comment type="caution">
    <text evidence="4">The sequence shown here is derived from an EMBL/GenBank/DDBJ whole genome shotgun (WGS) entry which is preliminary data.</text>
</comment>
<dbReference type="Gene3D" id="3.40.640.10">
    <property type="entry name" value="Type I PLP-dependent aspartate aminotransferase-like (Major domain)"/>
    <property type="match status" value="1"/>
</dbReference>
<dbReference type="EC" id="2.5.1.48" evidence="4"/>
<evidence type="ECO:0000256" key="3">
    <source>
        <dbReference type="RuleBase" id="RU362118"/>
    </source>
</evidence>
<evidence type="ECO:0000313" key="4">
    <source>
        <dbReference type="EMBL" id="MFC6037168.1"/>
    </source>
</evidence>
<dbReference type="SUPFAM" id="SSF53383">
    <property type="entry name" value="PLP-dependent transferases"/>
    <property type="match status" value="1"/>
</dbReference>
<comment type="cofactor">
    <cofactor evidence="1 3">
        <name>pyridoxal 5'-phosphate</name>
        <dbReference type="ChEBI" id="CHEBI:597326"/>
    </cofactor>
</comment>
<evidence type="ECO:0000256" key="2">
    <source>
        <dbReference type="ARBA" id="ARBA00022898"/>
    </source>
</evidence>
<dbReference type="Gene3D" id="3.90.1150.10">
    <property type="entry name" value="Aspartate Aminotransferase, domain 1"/>
    <property type="match status" value="1"/>
</dbReference>
<gene>
    <name evidence="4" type="primary">metB</name>
    <name evidence="4" type="ORF">ACFMB1_16550</name>
</gene>
<keyword evidence="5" id="KW-1185">Reference proteome</keyword>
<dbReference type="GO" id="GO:0003962">
    <property type="term" value="F:cystathionine gamma-synthase activity"/>
    <property type="evidence" value="ECO:0007669"/>
    <property type="project" value="UniProtKB-EC"/>
</dbReference>
<dbReference type="PANTHER" id="PTHR11808:SF75">
    <property type="entry name" value="CYSTATHIONINE GAMMA-SYNTHASE"/>
    <property type="match status" value="1"/>
</dbReference>
<dbReference type="PROSITE" id="PS00868">
    <property type="entry name" value="CYS_MET_METAB_PP"/>
    <property type="match status" value="1"/>
</dbReference>
<dbReference type="InterPro" id="IPR015421">
    <property type="entry name" value="PyrdxlP-dep_Trfase_major"/>
</dbReference>
<dbReference type="InterPro" id="IPR011821">
    <property type="entry name" value="O_succ_thio_ly"/>
</dbReference>
<dbReference type="EMBL" id="JBHPON010000002">
    <property type="protein sequence ID" value="MFC6037168.1"/>
    <property type="molecule type" value="Genomic_DNA"/>
</dbReference>
<reference evidence="4 5" key="1">
    <citation type="submission" date="2024-09" db="EMBL/GenBank/DDBJ databases">
        <authorList>
            <person name="Zhang Z.-H."/>
        </authorList>
    </citation>
    <scope>NUCLEOTIDE SEQUENCE [LARGE SCALE GENOMIC DNA]</scope>
    <source>
        <strain evidence="4 5">HHTR114</strain>
    </source>
</reference>
<dbReference type="InterPro" id="IPR015422">
    <property type="entry name" value="PyrdxlP-dep_Trfase_small"/>
</dbReference>
<dbReference type="InterPro" id="IPR054542">
    <property type="entry name" value="Cys_met_metab_PP"/>
</dbReference>
<protein>
    <submittedName>
        <fullName evidence="4">Cystathionine gamma-synthase</fullName>
        <ecNumber evidence="4">2.5.1.48</ecNumber>
    </submittedName>
</protein>
<comment type="similarity">
    <text evidence="3">Belongs to the trans-sulfuration enzymes family.</text>
</comment>
<proteinExistence type="inferred from homology"/>
<keyword evidence="2 3" id="KW-0663">Pyridoxal phosphate</keyword>
<dbReference type="Proteomes" id="UP001596116">
    <property type="component" value="Unassembled WGS sequence"/>
</dbReference>
<accession>A0ABW1KYK6</accession>
<evidence type="ECO:0000313" key="5">
    <source>
        <dbReference type="Proteomes" id="UP001596116"/>
    </source>
</evidence>
<evidence type="ECO:0000256" key="1">
    <source>
        <dbReference type="ARBA" id="ARBA00001933"/>
    </source>
</evidence>
<name>A0ABW1KYK6_9PROT</name>
<dbReference type="PIRSF" id="PIRSF001434">
    <property type="entry name" value="CGS"/>
    <property type="match status" value="1"/>
</dbReference>
<dbReference type="InterPro" id="IPR000277">
    <property type="entry name" value="Cys/Met-Metab_PyrdxlP-dep_enz"/>
</dbReference>
<organism evidence="4 5">
    <name type="scientific">Hyphococcus aureus</name>
    <dbReference type="NCBI Taxonomy" id="2666033"/>
    <lineage>
        <taxon>Bacteria</taxon>
        <taxon>Pseudomonadati</taxon>
        <taxon>Pseudomonadota</taxon>
        <taxon>Alphaproteobacteria</taxon>
        <taxon>Parvularculales</taxon>
        <taxon>Parvularculaceae</taxon>
        <taxon>Hyphococcus</taxon>
    </lineage>
</organism>
<dbReference type="NCBIfam" id="TIGR02080">
    <property type="entry name" value="O_succ_thio_ly"/>
    <property type="match status" value="1"/>
</dbReference>
<sequence length="408" mass="43559">MSDAQRPDTLRPETLIATAGVATDPAYNSVSPPLHLSANYGWNDPLDKPQYDYARSGNPTRTQLEEALAALEGAARGVVVSSGMAALDLVLNLVDPGEIVLAPHDCYGGTHRLLTARAKRGQFELVYANQTDPAELEAAFARKPKLVLLETPSNPLLRITDIRAVVAHAKGCGAIVVADNTFLSPVLQRPLDLGCDIVVHSTTKFINGHSDVVGGAVLARDKALGDDLAWWANCTGVTGAPFDSFLTLRGMRTLFPRVERQQATAGDVVSRLAADDRVANVYYPGLVNHPGHEIAKSQQNGFGSMFSVEFAENVDVIELLRNLNLFTIAESLGGFESLVCTPATMTHAAMTPEAREVAGISDRLVRFSIGLEHTDDLVRDIETALDRAVDSGAGKVAYLSSGATSKCA</sequence>
<keyword evidence="4" id="KW-0808">Transferase</keyword>
<dbReference type="InterPro" id="IPR015424">
    <property type="entry name" value="PyrdxlP-dep_Trfase"/>
</dbReference>
<dbReference type="Pfam" id="PF01053">
    <property type="entry name" value="Cys_Met_Meta_PP"/>
    <property type="match status" value="1"/>
</dbReference>
<dbReference type="PANTHER" id="PTHR11808">
    <property type="entry name" value="TRANS-SULFURATION ENZYME FAMILY MEMBER"/>
    <property type="match status" value="1"/>
</dbReference>